<dbReference type="Pfam" id="PF02906">
    <property type="entry name" value="Fe_hyd_lg_C"/>
    <property type="match status" value="1"/>
</dbReference>
<dbReference type="EMBL" id="HBUF01042581">
    <property type="protein sequence ID" value="CAG6618508.1"/>
    <property type="molecule type" value="Transcribed_RNA"/>
</dbReference>
<dbReference type="InterPro" id="IPR003149">
    <property type="entry name" value="Fe_hydrogenase_ssu"/>
</dbReference>
<dbReference type="PANTHER" id="PTHR11615">
    <property type="entry name" value="NITRATE, FORMATE, IRON DEHYDROGENASE"/>
    <property type="match status" value="1"/>
</dbReference>
<dbReference type="GO" id="GO:0051539">
    <property type="term" value="F:4 iron, 4 sulfur cluster binding"/>
    <property type="evidence" value="ECO:0007669"/>
    <property type="project" value="UniProtKB-KW"/>
</dbReference>
<keyword evidence="4" id="KW-0408">Iron</keyword>
<dbReference type="Gene3D" id="3.40.50.1780">
    <property type="match status" value="1"/>
</dbReference>
<dbReference type="FunFam" id="3.30.70.20:FF:000042">
    <property type="entry name" value="Cytosolic Fe-S cluster assembly factor NAR1"/>
    <property type="match status" value="1"/>
</dbReference>
<feature type="domain" description="Iron hydrogenase small subunit" evidence="7">
    <location>
        <begin position="418"/>
        <end position="474"/>
    </location>
</feature>
<dbReference type="EMBL" id="HBUF01341617">
    <property type="protein sequence ID" value="CAG6704359.1"/>
    <property type="molecule type" value="Transcribed_RNA"/>
</dbReference>
<evidence type="ECO:0000256" key="1">
    <source>
        <dbReference type="ARBA" id="ARBA00006596"/>
    </source>
</evidence>
<evidence type="ECO:0000256" key="6">
    <source>
        <dbReference type="ARBA" id="ARBA00025700"/>
    </source>
</evidence>
<name>A0A8D8XRB6_9HEMI</name>
<dbReference type="EMBL" id="HBUF01341619">
    <property type="protein sequence ID" value="CAG6704362.1"/>
    <property type="molecule type" value="Transcribed_RNA"/>
</dbReference>
<evidence type="ECO:0000256" key="3">
    <source>
        <dbReference type="ARBA" id="ARBA00022723"/>
    </source>
</evidence>
<dbReference type="SMART" id="SM00902">
    <property type="entry name" value="Fe_hyd_SSU"/>
    <property type="match status" value="1"/>
</dbReference>
<comment type="function">
    <text evidence="6">Component of the cytosolic iron-sulfur (Fe/S) protein assembly machinery. Required for maturation of extramitochondrial Fe/S proteins.</text>
</comment>
<dbReference type="EMBL" id="HBUF01042584">
    <property type="protein sequence ID" value="CAG6618514.1"/>
    <property type="molecule type" value="Transcribed_RNA"/>
</dbReference>
<evidence type="ECO:0000256" key="4">
    <source>
        <dbReference type="ARBA" id="ARBA00023004"/>
    </source>
</evidence>
<dbReference type="GO" id="GO:0046872">
    <property type="term" value="F:metal ion binding"/>
    <property type="evidence" value="ECO:0007669"/>
    <property type="project" value="UniProtKB-KW"/>
</dbReference>
<evidence type="ECO:0000256" key="2">
    <source>
        <dbReference type="ARBA" id="ARBA00022485"/>
    </source>
</evidence>
<dbReference type="EMBL" id="HBUF01042583">
    <property type="protein sequence ID" value="CAG6618512.1"/>
    <property type="molecule type" value="Transcribed_RNA"/>
</dbReference>
<dbReference type="EMBL" id="HBUF01341620">
    <property type="protein sequence ID" value="CAG6704364.1"/>
    <property type="molecule type" value="Transcribed_RNA"/>
</dbReference>
<dbReference type="SUPFAM" id="SSF53920">
    <property type="entry name" value="Fe-only hydrogenase"/>
    <property type="match status" value="1"/>
</dbReference>
<comment type="similarity">
    <text evidence="1">Belongs to the NARF family.</text>
</comment>
<dbReference type="InterPro" id="IPR050340">
    <property type="entry name" value="Cytosolic_Fe-S_CAF"/>
</dbReference>
<evidence type="ECO:0000313" key="8">
    <source>
        <dbReference type="EMBL" id="CAG6704359.1"/>
    </source>
</evidence>
<dbReference type="InterPro" id="IPR009016">
    <property type="entry name" value="Fe_hydrogenase"/>
</dbReference>
<dbReference type="EMBL" id="HBUF01341618">
    <property type="protein sequence ID" value="CAG6704360.1"/>
    <property type="molecule type" value="Transcribed_RNA"/>
</dbReference>
<dbReference type="EMBL" id="HBUF01341621">
    <property type="protein sequence ID" value="CAG6704366.1"/>
    <property type="molecule type" value="Transcribed_RNA"/>
</dbReference>
<keyword evidence="2" id="KW-0004">4Fe-4S</keyword>
<dbReference type="AlphaFoldDB" id="A0A8D8XRB6"/>
<dbReference type="EMBL" id="HBUF01042580">
    <property type="protein sequence ID" value="CAG6618507.1"/>
    <property type="molecule type" value="Transcribed_RNA"/>
</dbReference>
<sequence length="484" mass="53777">MASSRFSGVLQLTDLDDFIGPGVECIKPVPPPEKTPRGTGAKIKISTDGAPVGLKPDAREEKLKKVEISLSDCLACSGCITSAESVLISQQSHEEMMRVIRENNAHKVSGDECKLIVLSLAVQPVLSLGNKFALSQKDMLGKLCGFFKRLGVDLILDVGLAHCFTLRELESEFVERFRSGQAGPLFSSECPGWVCYAEKSHGDFILPYISRVKSPQQVMGTLVKTYLAEKMSIHPSSIYHVTLMPCYDKKLEASRSDFYNEQLACRDVDCVITAVEVEVLLSNEYASCGGTIRGEEEKPLDWPWDAQEQEEMIVVEGGGSGGYAYQLLLQTMRQLFPRLETVPSIVFQPLRNPDIKEFMFTHEDTTLRFCIANGFRNIQNLIQKLKRKKCAYDFVEIMACPAGCLNGGAQIRNEGAGGTNSREIALELETVLSGLKKQEPVQNETVDQLYTKWLGGRDSDKAKGLLYTNYHNIPKNNIALNVKW</sequence>
<reference evidence="8" key="1">
    <citation type="submission" date="2021-05" db="EMBL/GenBank/DDBJ databases">
        <authorList>
            <person name="Alioto T."/>
            <person name="Alioto T."/>
            <person name="Gomez Garrido J."/>
        </authorList>
    </citation>
    <scope>NUCLEOTIDE SEQUENCE</scope>
</reference>
<proteinExistence type="inferred from homology"/>
<protein>
    <submittedName>
        <fullName evidence="8">Probable cytosolic Fe-S cluster assembly factor GA29080</fullName>
    </submittedName>
</protein>
<evidence type="ECO:0000259" key="7">
    <source>
        <dbReference type="SMART" id="SM00902"/>
    </source>
</evidence>
<organism evidence="8">
    <name type="scientific">Cacopsylla melanoneura</name>
    <dbReference type="NCBI Taxonomy" id="428564"/>
    <lineage>
        <taxon>Eukaryota</taxon>
        <taxon>Metazoa</taxon>
        <taxon>Ecdysozoa</taxon>
        <taxon>Arthropoda</taxon>
        <taxon>Hexapoda</taxon>
        <taxon>Insecta</taxon>
        <taxon>Pterygota</taxon>
        <taxon>Neoptera</taxon>
        <taxon>Paraneoptera</taxon>
        <taxon>Hemiptera</taxon>
        <taxon>Sternorrhyncha</taxon>
        <taxon>Psylloidea</taxon>
        <taxon>Psyllidae</taxon>
        <taxon>Psyllinae</taxon>
        <taxon>Cacopsylla</taxon>
    </lineage>
</organism>
<dbReference type="EMBL" id="HBUF01341614">
    <property type="protein sequence ID" value="CAG6704353.1"/>
    <property type="molecule type" value="Transcribed_RNA"/>
</dbReference>
<keyword evidence="5" id="KW-0411">Iron-sulfur</keyword>
<dbReference type="EMBL" id="HBUF01042582">
    <property type="protein sequence ID" value="CAG6618510.1"/>
    <property type="molecule type" value="Transcribed_RNA"/>
</dbReference>
<accession>A0A8D8XRB6</accession>
<dbReference type="Gene3D" id="3.40.950.10">
    <property type="entry name" value="Fe-only Hydrogenase (Larger Subunit), Chain L, domain 3"/>
    <property type="match status" value="1"/>
</dbReference>
<dbReference type="EMBL" id="HBUF01341616">
    <property type="protein sequence ID" value="CAG6704357.1"/>
    <property type="molecule type" value="Transcribed_RNA"/>
</dbReference>
<dbReference type="InterPro" id="IPR004108">
    <property type="entry name" value="Fe_hydrogenase_lsu_C"/>
</dbReference>
<dbReference type="EMBL" id="HBUF01341615">
    <property type="protein sequence ID" value="CAG6704355.1"/>
    <property type="molecule type" value="Transcribed_RNA"/>
</dbReference>
<keyword evidence="3" id="KW-0479">Metal-binding</keyword>
<evidence type="ECO:0000256" key="5">
    <source>
        <dbReference type="ARBA" id="ARBA00023014"/>
    </source>
</evidence>
<dbReference type="Pfam" id="PF02256">
    <property type="entry name" value="Fe_hyd_SSU"/>
    <property type="match status" value="1"/>
</dbReference>